<keyword evidence="4" id="KW-0808">Transferase</keyword>
<dbReference type="PANTHER" id="PTHR31121:SF2">
    <property type="entry name" value="MANNOSYLTRANSFERASE KTR5-RELATED"/>
    <property type="match status" value="1"/>
</dbReference>
<name>Q6CNZ9_KLULA</name>
<dbReference type="OMA" id="YNDFFEM"/>
<comment type="subcellular location">
    <subcellularLocation>
        <location evidence="1">Membrane</location>
        <topology evidence="1">Single-pass type II membrane protein</topology>
    </subcellularLocation>
</comment>
<feature type="chain" id="PRO_5004271623" evidence="7">
    <location>
        <begin position="25"/>
        <end position="522"/>
    </location>
</feature>
<dbReference type="AlphaFoldDB" id="Q6CNZ9"/>
<dbReference type="eggNOG" id="KOG4472">
    <property type="taxonomic scope" value="Eukaryota"/>
</dbReference>
<evidence type="ECO:0000256" key="4">
    <source>
        <dbReference type="ARBA" id="ARBA00022679"/>
    </source>
</evidence>
<evidence type="ECO:0000256" key="6">
    <source>
        <dbReference type="PIRSR" id="PIRSR018153-1"/>
    </source>
</evidence>
<proteinExistence type="inferred from homology"/>
<evidence type="ECO:0000256" key="5">
    <source>
        <dbReference type="ARBA" id="ARBA00022968"/>
    </source>
</evidence>
<dbReference type="GO" id="GO:0006487">
    <property type="term" value="P:protein N-linked glycosylation"/>
    <property type="evidence" value="ECO:0007669"/>
    <property type="project" value="TreeGrafter"/>
</dbReference>
<sequence>MRNRTRKLLIVITIALLICVGVHHIVRTEEAAIWEDAVVYSSADRASKKEHPFFEGCVDTAEYLNHKKYERQNATFVMLTRNEELDGVIHTMRSVERRFNQWFQYPYVFMNNEPFTDEFQERVRSLTTANITFALVDESSWNFPKENTPLFQHYVESQGDRGIMYGNMVSYHKMCRFYSGLFYKHPAVRQYEWYWRIEPDVEFFCDLTYDPFFEMKKAGKKYGFTIFIKEIYWTVPNLFRATRSFIKQNDIKLGSLWKAFIKNRNVLLGDDYLNSFVNELEELNEEMTHEFLIDYLKKNWAREKVIDDELIQEIAHRVRRKVPVVEDKFDQEEYNLCHFWSNFEIARVDVFDNEVYNKYFEYLESWGGFWQERWGDAPVHSLGLALTLNAEDIHYFRDIGYQHTTIVHCPNNKEGKQLPYVESSKYTEIFERESSRMSVKEKALQYFKTGKIDDGWDTGSGCRCQCPDIIDVEDTSHQCLMQWFDLVSDSPSREESLLPFNAAELKVALANDYKRHFAKNNN</sequence>
<evidence type="ECO:0000313" key="8">
    <source>
        <dbReference type="EMBL" id="CAG99427.1"/>
    </source>
</evidence>
<dbReference type="InParanoid" id="Q6CNZ9"/>
<dbReference type="KEGG" id="kla:KLLA0_E08669g"/>
<evidence type="ECO:0000256" key="1">
    <source>
        <dbReference type="ARBA" id="ARBA00004606"/>
    </source>
</evidence>
<dbReference type="PIRSF" id="PIRSF018153">
    <property type="entry name" value="Glyco_trans_15"/>
    <property type="match status" value="1"/>
</dbReference>
<dbReference type="Gene3D" id="3.90.550.10">
    <property type="entry name" value="Spore Coat Polysaccharide Biosynthesis Protein SpsA, Chain A"/>
    <property type="match status" value="1"/>
</dbReference>
<dbReference type="PANTHER" id="PTHR31121">
    <property type="entry name" value="ALPHA-1,2 MANNOSYLTRANSFERASE KTR1"/>
    <property type="match status" value="1"/>
</dbReference>
<dbReference type="GO" id="GO:0016020">
    <property type="term" value="C:membrane"/>
    <property type="evidence" value="ECO:0007669"/>
    <property type="project" value="UniProtKB-SubCell"/>
</dbReference>
<keyword evidence="7" id="KW-0732">Signal</keyword>
<dbReference type="InterPro" id="IPR029044">
    <property type="entry name" value="Nucleotide-diphossugar_trans"/>
</dbReference>
<keyword evidence="5" id="KW-0735">Signal-anchor</keyword>
<dbReference type="PaxDb" id="284590-Q6CNZ9"/>
<evidence type="ECO:0000256" key="3">
    <source>
        <dbReference type="ARBA" id="ARBA00022676"/>
    </source>
</evidence>
<dbReference type="Proteomes" id="UP000000598">
    <property type="component" value="Chromosome E"/>
</dbReference>
<protein>
    <submittedName>
        <fullName evidence="8">KLLA0E08669p</fullName>
    </submittedName>
</protein>
<organism evidence="8 9">
    <name type="scientific">Kluyveromyces lactis (strain ATCC 8585 / CBS 2359 / DSM 70799 / NBRC 1267 / NRRL Y-1140 / WM37)</name>
    <name type="common">Yeast</name>
    <name type="synonym">Candida sphaerica</name>
    <dbReference type="NCBI Taxonomy" id="284590"/>
    <lineage>
        <taxon>Eukaryota</taxon>
        <taxon>Fungi</taxon>
        <taxon>Dikarya</taxon>
        <taxon>Ascomycota</taxon>
        <taxon>Saccharomycotina</taxon>
        <taxon>Saccharomycetes</taxon>
        <taxon>Saccharomycetales</taxon>
        <taxon>Saccharomycetaceae</taxon>
        <taxon>Kluyveromyces</taxon>
    </lineage>
</organism>
<evidence type="ECO:0000256" key="2">
    <source>
        <dbReference type="ARBA" id="ARBA00007677"/>
    </source>
</evidence>
<keyword evidence="9" id="KW-1185">Reference proteome</keyword>
<dbReference type="HOGENOM" id="CLU_024327_2_0_1"/>
<comment type="similarity">
    <text evidence="2">Belongs to the glycosyltransferase 15 family.</text>
</comment>
<dbReference type="GO" id="GO:0000026">
    <property type="term" value="F:alpha-1,2-mannosyltransferase activity"/>
    <property type="evidence" value="ECO:0007669"/>
    <property type="project" value="TreeGrafter"/>
</dbReference>
<keyword evidence="3" id="KW-0328">Glycosyltransferase</keyword>
<reference evidence="8 9" key="1">
    <citation type="journal article" date="2004" name="Nature">
        <title>Genome evolution in yeasts.</title>
        <authorList>
            <consortium name="Genolevures"/>
            <person name="Dujon B."/>
            <person name="Sherman D."/>
            <person name="Fischer G."/>
            <person name="Durrens P."/>
            <person name="Casaregola S."/>
            <person name="Lafontaine I."/>
            <person name="de Montigny J."/>
            <person name="Marck C."/>
            <person name="Neuveglise C."/>
            <person name="Talla E."/>
            <person name="Goffard N."/>
            <person name="Frangeul L."/>
            <person name="Aigle M."/>
            <person name="Anthouard V."/>
            <person name="Babour A."/>
            <person name="Barbe V."/>
            <person name="Barnay S."/>
            <person name="Blanchin S."/>
            <person name="Beckerich J.M."/>
            <person name="Beyne E."/>
            <person name="Bleykasten C."/>
            <person name="Boisrame A."/>
            <person name="Boyer J."/>
            <person name="Cattolico L."/>
            <person name="Confanioleri F."/>
            <person name="de Daruvar A."/>
            <person name="Despons L."/>
            <person name="Fabre E."/>
            <person name="Fairhead C."/>
            <person name="Ferry-Dumazet H."/>
            <person name="Groppi A."/>
            <person name="Hantraye F."/>
            <person name="Hennequin C."/>
            <person name="Jauniaux N."/>
            <person name="Joyet P."/>
            <person name="Kachouri R."/>
            <person name="Kerrest A."/>
            <person name="Koszul R."/>
            <person name="Lemaire M."/>
            <person name="Lesur I."/>
            <person name="Ma L."/>
            <person name="Muller H."/>
            <person name="Nicaud J.M."/>
            <person name="Nikolski M."/>
            <person name="Oztas S."/>
            <person name="Ozier-Kalogeropoulos O."/>
            <person name="Pellenz S."/>
            <person name="Potier S."/>
            <person name="Richard G.F."/>
            <person name="Straub M.L."/>
            <person name="Suleau A."/>
            <person name="Swennene D."/>
            <person name="Tekaia F."/>
            <person name="Wesolowski-Louvel M."/>
            <person name="Westhof E."/>
            <person name="Wirth B."/>
            <person name="Zeniou-Meyer M."/>
            <person name="Zivanovic I."/>
            <person name="Bolotin-Fukuhara M."/>
            <person name="Thierry A."/>
            <person name="Bouchier C."/>
            <person name="Caudron B."/>
            <person name="Scarpelli C."/>
            <person name="Gaillardin C."/>
            <person name="Weissenbach J."/>
            <person name="Wincker P."/>
            <person name="Souciet J.L."/>
        </authorList>
    </citation>
    <scope>NUCLEOTIDE SEQUENCE [LARGE SCALE GENOMIC DNA]</scope>
    <source>
        <strain evidence="9">ATCC 8585 / CBS 2359 / DSM 70799 / NBRC 1267 / NRRL Y-1140 / WM37</strain>
    </source>
</reference>
<gene>
    <name evidence="8" type="ORF">KLLA0_E08669g</name>
</gene>
<dbReference type="EMBL" id="CR382125">
    <property type="protein sequence ID" value="CAG99427.1"/>
    <property type="molecule type" value="Genomic_DNA"/>
</dbReference>
<accession>Q6CNZ9</accession>
<dbReference type="InterPro" id="IPR002685">
    <property type="entry name" value="Glyco_trans_15"/>
</dbReference>
<feature type="signal peptide" evidence="7">
    <location>
        <begin position="1"/>
        <end position="24"/>
    </location>
</feature>
<evidence type="ECO:0000313" key="9">
    <source>
        <dbReference type="Proteomes" id="UP000000598"/>
    </source>
</evidence>
<evidence type="ECO:0000256" key="7">
    <source>
        <dbReference type="SAM" id="SignalP"/>
    </source>
</evidence>
<feature type="active site" description="Nucleophile" evidence="6">
    <location>
        <position position="344"/>
    </location>
</feature>
<dbReference type="FunCoup" id="Q6CNZ9">
    <property type="interactions" value="64"/>
</dbReference>
<keyword evidence="5" id="KW-0812">Transmembrane</keyword>
<dbReference type="GO" id="GO:0005794">
    <property type="term" value="C:Golgi apparatus"/>
    <property type="evidence" value="ECO:0007669"/>
    <property type="project" value="TreeGrafter"/>
</dbReference>
<dbReference type="SUPFAM" id="SSF53448">
    <property type="entry name" value="Nucleotide-diphospho-sugar transferases"/>
    <property type="match status" value="1"/>
</dbReference>
<dbReference type="GO" id="GO:0000032">
    <property type="term" value="P:cell wall mannoprotein biosynthetic process"/>
    <property type="evidence" value="ECO:0007669"/>
    <property type="project" value="TreeGrafter"/>
</dbReference>
<dbReference type="CAZy" id="GT15">
    <property type="family name" value="Glycosyltransferase Family 15"/>
</dbReference>
<dbReference type="Pfam" id="PF01793">
    <property type="entry name" value="Glyco_transf_15"/>
    <property type="match status" value="1"/>
</dbReference>